<reference evidence="1" key="1">
    <citation type="journal article" date="2019" name="bioRxiv">
        <title>The Genome of the Zebra Mussel, Dreissena polymorpha: A Resource for Invasive Species Research.</title>
        <authorList>
            <person name="McCartney M.A."/>
            <person name="Auch B."/>
            <person name="Kono T."/>
            <person name="Mallez S."/>
            <person name="Zhang Y."/>
            <person name="Obille A."/>
            <person name="Becker A."/>
            <person name="Abrahante J.E."/>
            <person name="Garbe J."/>
            <person name="Badalamenti J.P."/>
            <person name="Herman A."/>
            <person name="Mangelson H."/>
            <person name="Liachko I."/>
            <person name="Sullivan S."/>
            <person name="Sone E.D."/>
            <person name="Koren S."/>
            <person name="Silverstein K.A.T."/>
            <person name="Beckman K.B."/>
            <person name="Gohl D.M."/>
        </authorList>
    </citation>
    <scope>NUCLEOTIDE SEQUENCE</scope>
    <source>
        <strain evidence="1">Duluth1</strain>
        <tissue evidence="1">Whole animal</tissue>
    </source>
</reference>
<reference evidence="1" key="2">
    <citation type="submission" date="2020-11" db="EMBL/GenBank/DDBJ databases">
        <authorList>
            <person name="McCartney M.A."/>
            <person name="Auch B."/>
            <person name="Kono T."/>
            <person name="Mallez S."/>
            <person name="Becker A."/>
            <person name="Gohl D.M."/>
            <person name="Silverstein K.A.T."/>
            <person name="Koren S."/>
            <person name="Bechman K.B."/>
            <person name="Herman A."/>
            <person name="Abrahante J.E."/>
            <person name="Garbe J."/>
        </authorList>
    </citation>
    <scope>NUCLEOTIDE SEQUENCE</scope>
    <source>
        <strain evidence="1">Duluth1</strain>
        <tissue evidence="1">Whole animal</tissue>
    </source>
</reference>
<evidence type="ECO:0000313" key="1">
    <source>
        <dbReference type="EMBL" id="KAH3811581.1"/>
    </source>
</evidence>
<sequence length="81" mass="8715">MALAKSTKDLLLVAEDYLSRGQVYRPAGEFIKKLALCPSCFGGRQEVERMLGVVSRVGSGQPDGSSGIISVKQAWTAEREA</sequence>
<dbReference type="Proteomes" id="UP000828390">
    <property type="component" value="Unassembled WGS sequence"/>
</dbReference>
<dbReference type="AlphaFoldDB" id="A0A9D4JG84"/>
<comment type="caution">
    <text evidence="1">The sequence shown here is derived from an EMBL/GenBank/DDBJ whole genome shotgun (WGS) entry which is preliminary data.</text>
</comment>
<dbReference type="EMBL" id="JAIWYP010000006">
    <property type="protein sequence ID" value="KAH3811581.1"/>
    <property type="molecule type" value="Genomic_DNA"/>
</dbReference>
<protein>
    <submittedName>
        <fullName evidence="1">Uncharacterized protein</fullName>
    </submittedName>
</protein>
<organism evidence="1 2">
    <name type="scientific">Dreissena polymorpha</name>
    <name type="common">Zebra mussel</name>
    <name type="synonym">Mytilus polymorpha</name>
    <dbReference type="NCBI Taxonomy" id="45954"/>
    <lineage>
        <taxon>Eukaryota</taxon>
        <taxon>Metazoa</taxon>
        <taxon>Spiralia</taxon>
        <taxon>Lophotrochozoa</taxon>
        <taxon>Mollusca</taxon>
        <taxon>Bivalvia</taxon>
        <taxon>Autobranchia</taxon>
        <taxon>Heteroconchia</taxon>
        <taxon>Euheterodonta</taxon>
        <taxon>Imparidentia</taxon>
        <taxon>Neoheterodontei</taxon>
        <taxon>Myida</taxon>
        <taxon>Dreissenoidea</taxon>
        <taxon>Dreissenidae</taxon>
        <taxon>Dreissena</taxon>
    </lineage>
</organism>
<name>A0A9D4JG84_DREPO</name>
<keyword evidence="2" id="KW-1185">Reference proteome</keyword>
<gene>
    <name evidence="1" type="ORF">DPMN_139991</name>
</gene>
<proteinExistence type="predicted"/>
<evidence type="ECO:0000313" key="2">
    <source>
        <dbReference type="Proteomes" id="UP000828390"/>
    </source>
</evidence>
<accession>A0A9D4JG84</accession>